<dbReference type="EMBL" id="JABUFE010000002">
    <property type="protein sequence ID" value="NSX54047.1"/>
    <property type="molecule type" value="Genomic_DNA"/>
</dbReference>
<comment type="caution">
    <text evidence="7">The sequence shown here is derived from an EMBL/GenBank/DDBJ whole genome shotgun (WGS) entry which is preliminary data.</text>
</comment>
<dbReference type="HAMAP" id="MF_01871">
    <property type="entry name" value="DabA"/>
    <property type="match status" value="1"/>
</dbReference>
<keyword evidence="5 6" id="KW-0472">Membrane</keyword>
<keyword evidence="8" id="KW-1185">Reference proteome</keyword>
<organism evidence="7 8">
    <name type="scientific">Parasulfitobacter algicola</name>
    <dbReference type="NCBI Taxonomy" id="2614809"/>
    <lineage>
        <taxon>Bacteria</taxon>
        <taxon>Pseudomonadati</taxon>
        <taxon>Pseudomonadota</taxon>
        <taxon>Alphaproteobacteria</taxon>
        <taxon>Rhodobacterales</taxon>
        <taxon>Roseobacteraceae</taxon>
        <taxon>Parasulfitobacter</taxon>
    </lineage>
</organism>
<comment type="subunit">
    <text evidence="6">Forms a complex with DabB.</text>
</comment>
<proteinExistence type="inferred from homology"/>
<comment type="cofactor">
    <cofactor evidence="6">
        <name>Zn(2+)</name>
        <dbReference type="ChEBI" id="CHEBI:29105"/>
    </cofactor>
</comment>
<keyword evidence="2 6" id="KW-1003">Cell membrane</keyword>
<dbReference type="RefSeq" id="WP_174135668.1">
    <property type="nucleotide sequence ID" value="NZ_JABUFE010000002.1"/>
</dbReference>
<keyword evidence="3 6" id="KW-0479">Metal-binding</keyword>
<comment type="function">
    <text evidence="6">Part of an energy-coupled inorganic carbon pump.</text>
</comment>
<feature type="binding site" evidence="6">
    <location>
        <position position="328"/>
    </location>
    <ligand>
        <name>Zn(2+)</name>
        <dbReference type="ChEBI" id="CHEBI:29105"/>
    </ligand>
</feature>
<dbReference type="PANTHER" id="PTHR38344">
    <property type="entry name" value="UPF0753 PROTEIN AQ_863"/>
    <property type="match status" value="1"/>
</dbReference>
<evidence type="ECO:0000313" key="8">
    <source>
        <dbReference type="Proteomes" id="UP000777935"/>
    </source>
</evidence>
<dbReference type="Pfam" id="PF10070">
    <property type="entry name" value="DabA"/>
    <property type="match status" value="1"/>
</dbReference>
<evidence type="ECO:0000256" key="5">
    <source>
        <dbReference type="ARBA" id="ARBA00023136"/>
    </source>
</evidence>
<reference evidence="7 8" key="1">
    <citation type="submission" date="2020-06" db="EMBL/GenBank/DDBJ databases">
        <title>Sulfitobacter algicola sp. nov., isolated from green algae.</title>
        <authorList>
            <person name="Wang C."/>
        </authorList>
    </citation>
    <scope>NUCLEOTIDE SEQUENCE [LARGE SCALE GENOMIC DNA]</scope>
    <source>
        <strain evidence="7 8">1151</strain>
    </source>
</reference>
<comment type="similarity">
    <text evidence="6">Belongs to the inorganic carbon transporter (TC 9.A.2) DabA family.</text>
</comment>
<evidence type="ECO:0000256" key="6">
    <source>
        <dbReference type="HAMAP-Rule" id="MF_01871"/>
    </source>
</evidence>
<comment type="subcellular location">
    <subcellularLocation>
        <location evidence="6">Cell membrane</location>
        <topology evidence="6">Peripheral membrane protein</topology>
    </subcellularLocation>
</comment>
<feature type="binding site" evidence="6">
    <location>
        <position position="501"/>
    </location>
    <ligand>
        <name>Zn(2+)</name>
        <dbReference type="ChEBI" id="CHEBI:29105"/>
    </ligand>
</feature>
<name>A0ABX2IMD3_9RHOB</name>
<evidence type="ECO:0000256" key="3">
    <source>
        <dbReference type="ARBA" id="ARBA00022723"/>
    </source>
</evidence>
<protein>
    <recommendedName>
        <fullName evidence="6">Probable inorganic carbon transporter subunit DabA</fullName>
    </recommendedName>
</protein>
<sequence>MTNTANILNVAEQACNAIPPAWPLAATVAVNPFLGQSGQNLADTTALLARVAGTPVTMPKKWYLDKIQSGAITDVDLLDALTAADFGQKPQTVDALKSAAQSMSSQPNAVPTITELASKASGIDWTAIVTDRIGAWAAGYFDKGQALWGDADKTGAWPAWCQFAQYDLTPDIRGLSGFRTTVAGLPDNTKDAIFQMTQTLGLTEAECQTYFHQQLMMLGGWAQYARYLSWQTGLEGKTDDTLRDLLAISLVWEVALFEQYKDQISADWIKARAEHATALAPSQDQIVAVILQDAAERAGQRRLSNALIVTSHQPASERPKVQAAFCIDVRSEVFRRALEAQDTQIETIGFAGFFGLTAHHKQFASDIEEARLPVLLKPGVSSVSGGNWHSEEDWAARINARAQRAWGRFKLAAVSSFAFVEATGPLYAGKLLRDSFSLNNRSTNIQPAPQFSPDLDAISKADMAETILNAMSLTETFAPLVVLAGHGANVTNNAHESALHCGACGGYSGDVNARLLAGILNDDTVRGLLAARQIIIPDDTIFVPALHDTTTDVVTLYDGDIFIDHNAAKALDELRSWLNSAGKAARAERSLRLARAKTDGDVLQRALDWAEVRPEWGLAGCNAFIAAPRHRSHGTQLKGQAFLHSYDWKKDSDFNVLELIMTAPVVVASWISLQYYGSTVAPDTFGAGNKLLHNITGGIGVVEGNGGVMRAGLPWQSVHDGENYAHDPLRLNVVIEAPRDAMNDILQRHQGVRDLFDNGWLHLFAMDDMGRMAWRYVSDLKWQEYVQDDLKTASFIAA</sequence>
<keyword evidence="1 6" id="KW-0813">Transport</keyword>
<feature type="binding site" evidence="6">
    <location>
        <position position="326"/>
    </location>
    <ligand>
        <name>Zn(2+)</name>
        <dbReference type="ChEBI" id="CHEBI:29105"/>
    </ligand>
</feature>
<gene>
    <name evidence="6" type="primary">dabA</name>
    <name evidence="7" type="ORF">HRQ87_04445</name>
</gene>
<evidence type="ECO:0000313" key="7">
    <source>
        <dbReference type="EMBL" id="NSX54047.1"/>
    </source>
</evidence>
<evidence type="ECO:0000256" key="4">
    <source>
        <dbReference type="ARBA" id="ARBA00022833"/>
    </source>
</evidence>
<accession>A0ABX2IMD3</accession>
<keyword evidence="4 6" id="KW-0862">Zinc</keyword>
<dbReference type="PANTHER" id="PTHR38344:SF1">
    <property type="entry name" value="INORGANIC CARBON TRANSPORTER SUBUNIT DABA-RELATED"/>
    <property type="match status" value="1"/>
</dbReference>
<evidence type="ECO:0000256" key="1">
    <source>
        <dbReference type="ARBA" id="ARBA00022448"/>
    </source>
</evidence>
<evidence type="ECO:0000256" key="2">
    <source>
        <dbReference type="ARBA" id="ARBA00022475"/>
    </source>
</evidence>
<dbReference type="InterPro" id="IPR018752">
    <property type="entry name" value="DabA"/>
</dbReference>
<dbReference type="Proteomes" id="UP000777935">
    <property type="component" value="Unassembled WGS sequence"/>
</dbReference>
<feature type="binding site" evidence="6">
    <location>
        <position position="486"/>
    </location>
    <ligand>
        <name>Zn(2+)</name>
        <dbReference type="ChEBI" id="CHEBI:29105"/>
    </ligand>
</feature>